<evidence type="ECO:0000256" key="3">
    <source>
        <dbReference type="HAMAP-Rule" id="MF_01875"/>
    </source>
</evidence>
<dbReference type="SUPFAM" id="SSF100939">
    <property type="entry name" value="SPOC domain-like"/>
    <property type="match status" value="1"/>
</dbReference>
<comment type="function">
    <text evidence="3">With LigD forms a non-homologous end joining (NHEJ) DNA repair enzyme, which repairs dsDNA breaks with reduced fidelity. Binds linear dsDNA with 5'- and 3'- overhangs but not closed circular dsDNA nor ssDNA. Recruits and stimulates the ligase activity of LigD.</text>
</comment>
<dbReference type="GO" id="GO:0006310">
    <property type="term" value="P:DNA recombination"/>
    <property type="evidence" value="ECO:0007669"/>
    <property type="project" value="UniProtKB-KW"/>
</dbReference>
<dbReference type="AlphaFoldDB" id="A0AAU7AZS2"/>
<evidence type="ECO:0000256" key="2">
    <source>
        <dbReference type="ARBA" id="ARBA00023172"/>
    </source>
</evidence>
<accession>A0AAU7AZS2</accession>
<feature type="domain" description="Ku" evidence="5">
    <location>
        <begin position="60"/>
        <end position="188"/>
    </location>
</feature>
<dbReference type="InterPro" id="IPR009187">
    <property type="entry name" value="Prok_Ku"/>
</dbReference>
<keyword evidence="3" id="KW-0234">DNA repair</keyword>
<feature type="region of interest" description="Disordered" evidence="4">
    <location>
        <begin position="263"/>
        <end position="298"/>
    </location>
</feature>
<dbReference type="KEGG" id="parq:DSM112329_03855"/>
<comment type="similarity">
    <text evidence="3">Belongs to the prokaryotic Ku family.</text>
</comment>
<organism evidence="6">
    <name type="scientific">Paraconexibacter sp. AEG42_29</name>
    <dbReference type="NCBI Taxonomy" id="2997339"/>
    <lineage>
        <taxon>Bacteria</taxon>
        <taxon>Bacillati</taxon>
        <taxon>Actinomycetota</taxon>
        <taxon>Thermoleophilia</taxon>
        <taxon>Solirubrobacterales</taxon>
        <taxon>Paraconexibacteraceae</taxon>
        <taxon>Paraconexibacter</taxon>
    </lineage>
</organism>
<dbReference type="PANTHER" id="PTHR41251">
    <property type="entry name" value="NON-HOMOLOGOUS END JOINING PROTEIN KU"/>
    <property type="match status" value="1"/>
</dbReference>
<dbReference type="InterPro" id="IPR016194">
    <property type="entry name" value="SPOC-like_C_dom_sf"/>
</dbReference>
<dbReference type="FunFam" id="2.40.290.10:FF:000004">
    <property type="entry name" value="Non-homologous end joining protein Ku"/>
    <property type="match status" value="1"/>
</dbReference>
<dbReference type="CDD" id="cd00789">
    <property type="entry name" value="KU_like"/>
    <property type="match status" value="1"/>
</dbReference>
<evidence type="ECO:0000256" key="1">
    <source>
        <dbReference type="ARBA" id="ARBA00023125"/>
    </source>
</evidence>
<evidence type="ECO:0000313" key="6">
    <source>
        <dbReference type="EMBL" id="XAY06977.1"/>
    </source>
</evidence>
<evidence type="ECO:0000259" key="5">
    <source>
        <dbReference type="SMART" id="SM00559"/>
    </source>
</evidence>
<dbReference type="NCBIfam" id="TIGR02772">
    <property type="entry name" value="Ku_bact"/>
    <property type="match status" value="1"/>
</dbReference>
<dbReference type="InterPro" id="IPR006164">
    <property type="entry name" value="DNA_bd_Ku70/Ku80"/>
</dbReference>
<dbReference type="SMART" id="SM00559">
    <property type="entry name" value="Ku78"/>
    <property type="match status" value="1"/>
</dbReference>
<dbReference type="PANTHER" id="PTHR41251:SF1">
    <property type="entry name" value="NON-HOMOLOGOUS END JOINING PROTEIN KU"/>
    <property type="match status" value="1"/>
</dbReference>
<feature type="compositionally biased region" description="Basic and acidic residues" evidence="4">
    <location>
        <begin position="267"/>
        <end position="276"/>
    </location>
</feature>
<evidence type="ECO:0000256" key="4">
    <source>
        <dbReference type="SAM" id="MobiDB-lite"/>
    </source>
</evidence>
<reference evidence="6" key="1">
    <citation type="submission" date="2022-12" db="EMBL/GenBank/DDBJ databases">
        <title>Paraconexibacter alkalitolerans sp. nov. and Baekduia alba sp. nov., isolated from soil and emended description of the genera Paraconexibacter (Chun et al., 2020) and Baekduia (An et al., 2020).</title>
        <authorList>
            <person name="Vieira S."/>
            <person name="Huber K.J."/>
            <person name="Geppert A."/>
            <person name="Wolf J."/>
            <person name="Neumann-Schaal M."/>
            <person name="Muesken M."/>
            <person name="Overmann J."/>
        </authorList>
    </citation>
    <scope>NUCLEOTIDE SEQUENCE</scope>
    <source>
        <strain evidence="6">AEG42_29</strain>
    </source>
</reference>
<name>A0AAU7AZS2_9ACTN</name>
<dbReference type="Gene3D" id="2.40.290.10">
    <property type="match status" value="1"/>
</dbReference>
<feature type="compositionally biased region" description="Low complexity" evidence="4">
    <location>
        <begin position="286"/>
        <end position="298"/>
    </location>
</feature>
<dbReference type="GO" id="GO:0006303">
    <property type="term" value="P:double-strand break repair via nonhomologous end joining"/>
    <property type="evidence" value="ECO:0007669"/>
    <property type="project" value="UniProtKB-UniRule"/>
</dbReference>
<dbReference type="HAMAP" id="MF_01875">
    <property type="entry name" value="Prokaryotic_Ku"/>
    <property type="match status" value="1"/>
</dbReference>
<proteinExistence type="inferred from homology"/>
<keyword evidence="1 3" id="KW-0238">DNA-binding</keyword>
<dbReference type="EMBL" id="CP114014">
    <property type="protein sequence ID" value="XAY06977.1"/>
    <property type="molecule type" value="Genomic_DNA"/>
</dbReference>
<sequence length="298" mass="32397">MRKTSLPMARAIWTGAISFGLVTIPVKLYAAVQSKSVKFNQLDGQDHQRIQMKRVNAATGEEVPYARIVKGYELAKDRYVIIEPGELESLDPKKTKTIDIDAFVDLAEIDPIHYDHAYYLAPAPGGAKPYRLLVDTMAETGKVAIATVVIRSKEQLVALRAAGDVMAMTTMVFPDEVVDPKTLDEIPNADEIQSSDRELAMARQLVESLADPFEPGRYRDTYREQILAMIERKANGEVVSVEAPVEGEEAPAPDLMAALKASLDAARAGDDADAPAKKAPAKRKAPAAPKAAKTPATK</sequence>
<dbReference type="PIRSF" id="PIRSF006493">
    <property type="entry name" value="Prok_Ku"/>
    <property type="match status" value="1"/>
</dbReference>
<protein>
    <recommendedName>
        <fullName evidence="3">Non-homologous end joining protein Ku</fullName>
    </recommendedName>
</protein>
<dbReference type="Pfam" id="PF02735">
    <property type="entry name" value="Ku"/>
    <property type="match status" value="1"/>
</dbReference>
<comment type="subunit">
    <text evidence="3">Homodimer. Interacts with LigD.</text>
</comment>
<keyword evidence="3" id="KW-0227">DNA damage</keyword>
<gene>
    <name evidence="6" type="primary">ku_3</name>
    <name evidence="3" type="synonym">ku</name>
    <name evidence="6" type="ORF">DSM112329_03855</name>
</gene>
<dbReference type="GO" id="GO:0003690">
    <property type="term" value="F:double-stranded DNA binding"/>
    <property type="evidence" value="ECO:0007669"/>
    <property type="project" value="UniProtKB-UniRule"/>
</dbReference>
<keyword evidence="2 3" id="KW-0233">DNA recombination</keyword>